<comment type="function">
    <text evidence="13">Required for proper chromosome segregation during mitosis and error-free mitotic progression.</text>
</comment>
<accession>A0ABQ8J0T2</accession>
<sequence length="101" mass="12321">MAKNNKKKIQSKPFRRTLVLDKPIKTNWKKKMQLKQTNKQIKSLENELKSETKRLIEEKQQRRKENQQRREENTRKAEIVQIIQNKNKLKKLKGSRKLRKV</sequence>
<dbReference type="InterPro" id="IPR005579">
    <property type="entry name" value="Cgr1-like"/>
</dbReference>
<evidence type="ECO:0000256" key="3">
    <source>
        <dbReference type="ARBA" id="ARBA00004604"/>
    </source>
</evidence>
<evidence type="ECO:0000256" key="11">
    <source>
        <dbReference type="ARBA" id="ARBA00023054"/>
    </source>
</evidence>
<dbReference type="InterPro" id="IPR026570">
    <property type="entry name" value="CCDC86"/>
</dbReference>
<dbReference type="Pfam" id="PF03879">
    <property type="entry name" value="Cgr1"/>
    <property type="match status" value="1"/>
</dbReference>
<keyword evidence="7" id="KW-0690">Ribosome biogenesis</keyword>
<evidence type="ECO:0000256" key="1">
    <source>
        <dbReference type="ARBA" id="ARBA00004090"/>
    </source>
</evidence>
<reference evidence="15 16" key="1">
    <citation type="journal article" date="2018" name="J. Allergy Clin. Immunol.">
        <title>High-quality assembly of Dermatophagoides pteronyssinus genome and transcriptome reveals a wide range of novel allergens.</title>
        <authorList>
            <person name="Liu X.Y."/>
            <person name="Yang K.Y."/>
            <person name="Wang M.Q."/>
            <person name="Kwok J.S."/>
            <person name="Zeng X."/>
            <person name="Yang Z."/>
            <person name="Xiao X.J."/>
            <person name="Lau C.P."/>
            <person name="Li Y."/>
            <person name="Huang Z.M."/>
            <person name="Ba J.G."/>
            <person name="Yim A.K."/>
            <person name="Ouyang C.Y."/>
            <person name="Ngai S.M."/>
            <person name="Chan T.F."/>
            <person name="Leung E.L."/>
            <person name="Liu L."/>
            <person name="Liu Z.G."/>
            <person name="Tsui S.K."/>
        </authorList>
    </citation>
    <scope>NUCLEOTIDE SEQUENCE [LARGE SCALE GENOMIC DNA]</scope>
    <source>
        <strain evidence="15">Derp</strain>
    </source>
</reference>
<feature type="region of interest" description="Disordered" evidence="14">
    <location>
        <begin position="54"/>
        <end position="75"/>
    </location>
</feature>
<evidence type="ECO:0000256" key="9">
    <source>
        <dbReference type="ARBA" id="ARBA00022553"/>
    </source>
</evidence>
<evidence type="ECO:0000313" key="15">
    <source>
        <dbReference type="EMBL" id="KAH9416110.1"/>
    </source>
</evidence>
<evidence type="ECO:0000256" key="7">
    <source>
        <dbReference type="ARBA" id="ARBA00022517"/>
    </source>
</evidence>
<comment type="subcellular location">
    <subcellularLocation>
        <location evidence="2">Chromosome</location>
    </subcellularLocation>
    <subcellularLocation>
        <location evidence="3">Nucleus</location>
        <location evidence="3">Nucleolus</location>
    </subcellularLocation>
</comment>
<keyword evidence="9" id="KW-0597">Phosphoprotein</keyword>
<evidence type="ECO:0000256" key="10">
    <source>
        <dbReference type="ARBA" id="ARBA00022934"/>
    </source>
</evidence>
<reference evidence="15 16" key="2">
    <citation type="journal article" date="2022" name="Mol. Biol. Evol.">
        <title>Comparative Genomics Reveals Insights into the Divergent Evolution of Astigmatic Mites and Household Pest Adaptations.</title>
        <authorList>
            <person name="Xiong Q."/>
            <person name="Wan A.T."/>
            <person name="Liu X."/>
            <person name="Fung C.S."/>
            <person name="Xiao X."/>
            <person name="Malainual N."/>
            <person name="Hou J."/>
            <person name="Wang L."/>
            <person name="Wang M."/>
            <person name="Yang K.Y."/>
            <person name="Cui Y."/>
            <person name="Leung E.L."/>
            <person name="Nong W."/>
            <person name="Shin S.K."/>
            <person name="Au S.W."/>
            <person name="Jeong K.Y."/>
            <person name="Chew F.T."/>
            <person name="Hui J.H."/>
            <person name="Leung T.F."/>
            <person name="Tungtrongchitr A."/>
            <person name="Zhong N."/>
            <person name="Liu Z."/>
            <person name="Tsui S.K."/>
        </authorList>
    </citation>
    <scope>NUCLEOTIDE SEQUENCE [LARGE SCALE GENOMIC DNA]</scope>
    <source>
        <strain evidence="15">Derp</strain>
    </source>
</reference>
<dbReference type="PANTHER" id="PTHR13557:SF1">
    <property type="entry name" value="COILED-COIL DOMAIN-CONTAINING PROTEIN 86"/>
    <property type="match status" value="1"/>
</dbReference>
<evidence type="ECO:0000256" key="14">
    <source>
        <dbReference type="SAM" id="MobiDB-lite"/>
    </source>
</evidence>
<proteinExistence type="inferred from homology"/>
<evidence type="ECO:0000313" key="16">
    <source>
        <dbReference type="Proteomes" id="UP000887458"/>
    </source>
</evidence>
<keyword evidence="16" id="KW-1185">Reference proteome</keyword>
<evidence type="ECO:0000256" key="13">
    <source>
        <dbReference type="ARBA" id="ARBA00093307"/>
    </source>
</evidence>
<keyword evidence="12" id="KW-0539">Nucleus</keyword>
<dbReference type="EMBL" id="NJHN03000095">
    <property type="protein sequence ID" value="KAH9416110.1"/>
    <property type="molecule type" value="Genomic_DNA"/>
</dbReference>
<evidence type="ECO:0000256" key="8">
    <source>
        <dbReference type="ARBA" id="ARBA00022552"/>
    </source>
</evidence>
<dbReference type="Proteomes" id="UP000887458">
    <property type="component" value="Unassembled WGS sequence"/>
</dbReference>
<comment type="caution">
    <text evidence="15">The sequence shown here is derived from an EMBL/GenBank/DDBJ whole genome shotgun (WGS) entry which is preliminary data.</text>
</comment>
<evidence type="ECO:0000256" key="4">
    <source>
        <dbReference type="ARBA" id="ARBA00007869"/>
    </source>
</evidence>
<keyword evidence="10" id="KW-0164">Citrullination</keyword>
<evidence type="ECO:0000256" key="6">
    <source>
        <dbReference type="ARBA" id="ARBA00022454"/>
    </source>
</evidence>
<evidence type="ECO:0000256" key="5">
    <source>
        <dbReference type="ARBA" id="ARBA00016738"/>
    </source>
</evidence>
<evidence type="ECO:0000256" key="12">
    <source>
        <dbReference type="ARBA" id="ARBA00023242"/>
    </source>
</evidence>
<protein>
    <recommendedName>
        <fullName evidence="5">Coiled-coil domain-containing protein 86</fullName>
    </recommendedName>
</protein>
<organism evidence="15 16">
    <name type="scientific">Dermatophagoides pteronyssinus</name>
    <name type="common">European house dust mite</name>
    <dbReference type="NCBI Taxonomy" id="6956"/>
    <lineage>
        <taxon>Eukaryota</taxon>
        <taxon>Metazoa</taxon>
        <taxon>Ecdysozoa</taxon>
        <taxon>Arthropoda</taxon>
        <taxon>Chelicerata</taxon>
        <taxon>Arachnida</taxon>
        <taxon>Acari</taxon>
        <taxon>Acariformes</taxon>
        <taxon>Sarcoptiformes</taxon>
        <taxon>Astigmata</taxon>
        <taxon>Psoroptidia</taxon>
        <taxon>Analgoidea</taxon>
        <taxon>Pyroglyphidae</taxon>
        <taxon>Dermatophagoidinae</taxon>
        <taxon>Dermatophagoides</taxon>
    </lineage>
</organism>
<name>A0ABQ8J0T2_DERPT</name>
<evidence type="ECO:0000256" key="2">
    <source>
        <dbReference type="ARBA" id="ARBA00004286"/>
    </source>
</evidence>
<keyword evidence="11" id="KW-0175">Coiled coil</keyword>
<comment type="function">
    <text evidence="1">Involved in nucleolar integrity and required for processing of the pre-rRNA for the 60S ribosome subunit.</text>
</comment>
<dbReference type="PANTHER" id="PTHR13557">
    <property type="entry name" value="COILED-COIL DOMAIN-CONTAINING PROTEIN 86"/>
    <property type="match status" value="1"/>
</dbReference>
<keyword evidence="6" id="KW-0158">Chromosome</keyword>
<gene>
    <name evidence="15" type="ORF">DERP_000607</name>
</gene>
<comment type="similarity">
    <text evidence="4">Belongs to the CGR1 family.</text>
</comment>
<keyword evidence="8" id="KW-0698">rRNA processing</keyword>